<feature type="compositionally biased region" description="Polar residues" evidence="1">
    <location>
        <begin position="84"/>
        <end position="93"/>
    </location>
</feature>
<comment type="caution">
    <text evidence="2">The sequence shown here is derived from an EMBL/GenBank/DDBJ whole genome shotgun (WGS) entry which is preliminary data.</text>
</comment>
<gene>
    <name evidence="2" type="ORF">PMAYCL1PPCAC_28258</name>
</gene>
<feature type="compositionally biased region" description="Basic and acidic residues" evidence="1">
    <location>
        <begin position="24"/>
        <end position="61"/>
    </location>
</feature>
<reference evidence="3" key="1">
    <citation type="submission" date="2022-10" db="EMBL/GenBank/DDBJ databases">
        <title>Genome assembly of Pristionchus species.</title>
        <authorList>
            <person name="Yoshida K."/>
            <person name="Sommer R.J."/>
        </authorList>
    </citation>
    <scope>NUCLEOTIDE SEQUENCE [LARGE SCALE GENOMIC DNA]</scope>
    <source>
        <strain evidence="3">RS5460</strain>
    </source>
</reference>
<name>A0AAN5I9V1_9BILA</name>
<protein>
    <submittedName>
        <fullName evidence="2">Uncharacterized protein</fullName>
    </submittedName>
</protein>
<dbReference type="AlphaFoldDB" id="A0AAN5I9V1"/>
<keyword evidence="3" id="KW-1185">Reference proteome</keyword>
<organism evidence="2 3">
    <name type="scientific">Pristionchus mayeri</name>
    <dbReference type="NCBI Taxonomy" id="1317129"/>
    <lineage>
        <taxon>Eukaryota</taxon>
        <taxon>Metazoa</taxon>
        <taxon>Ecdysozoa</taxon>
        <taxon>Nematoda</taxon>
        <taxon>Chromadorea</taxon>
        <taxon>Rhabditida</taxon>
        <taxon>Rhabditina</taxon>
        <taxon>Diplogasteromorpha</taxon>
        <taxon>Diplogasteroidea</taxon>
        <taxon>Neodiplogasteridae</taxon>
        <taxon>Pristionchus</taxon>
    </lineage>
</organism>
<evidence type="ECO:0000313" key="3">
    <source>
        <dbReference type="Proteomes" id="UP001328107"/>
    </source>
</evidence>
<sequence>PKKRQESSVNDGEECEKKEEEEENGKGEIRREANNAIKDRPIFENDGKGGKPVEVKKEKAKLQWAPGAKLDKPSAKQPRGTPAMPSTNATPITGTPPKENVAEKLMSRYIAPTLQHAAFNSAEILKNEGALISDSYEAAKPK</sequence>
<feature type="compositionally biased region" description="Acidic residues" evidence="1">
    <location>
        <begin position="11"/>
        <end position="23"/>
    </location>
</feature>
<evidence type="ECO:0000256" key="1">
    <source>
        <dbReference type="SAM" id="MobiDB-lite"/>
    </source>
</evidence>
<feature type="non-terminal residue" evidence="2">
    <location>
        <position position="1"/>
    </location>
</feature>
<proteinExistence type="predicted"/>
<evidence type="ECO:0000313" key="2">
    <source>
        <dbReference type="EMBL" id="GMR58063.1"/>
    </source>
</evidence>
<dbReference type="EMBL" id="BTRK01000006">
    <property type="protein sequence ID" value="GMR58063.1"/>
    <property type="molecule type" value="Genomic_DNA"/>
</dbReference>
<feature type="region of interest" description="Disordered" evidence="1">
    <location>
        <begin position="1"/>
        <end position="98"/>
    </location>
</feature>
<accession>A0AAN5I9V1</accession>
<dbReference type="Proteomes" id="UP001328107">
    <property type="component" value="Unassembled WGS sequence"/>
</dbReference>